<feature type="domain" description="SGNH hydrolase-type esterase" evidence="3">
    <location>
        <begin position="100"/>
        <end position="285"/>
    </location>
</feature>
<feature type="region of interest" description="Disordered" evidence="1">
    <location>
        <begin position="302"/>
        <end position="437"/>
    </location>
</feature>
<dbReference type="SUPFAM" id="SSF52266">
    <property type="entry name" value="SGNH hydrolase"/>
    <property type="match status" value="1"/>
</dbReference>
<dbReference type="OrthoDB" id="2119228at2759"/>
<dbReference type="InterPro" id="IPR051532">
    <property type="entry name" value="Ester_Hydrolysis_Enzymes"/>
</dbReference>
<feature type="compositionally biased region" description="Gly residues" evidence="1">
    <location>
        <begin position="324"/>
        <end position="350"/>
    </location>
</feature>
<organism evidence="4 5">
    <name type="scientific">Microdochium trichocladiopsis</name>
    <dbReference type="NCBI Taxonomy" id="1682393"/>
    <lineage>
        <taxon>Eukaryota</taxon>
        <taxon>Fungi</taxon>
        <taxon>Dikarya</taxon>
        <taxon>Ascomycota</taxon>
        <taxon>Pezizomycotina</taxon>
        <taxon>Sordariomycetes</taxon>
        <taxon>Xylariomycetidae</taxon>
        <taxon>Xylariales</taxon>
        <taxon>Microdochiaceae</taxon>
        <taxon>Microdochium</taxon>
    </lineage>
</organism>
<dbReference type="Pfam" id="PF13472">
    <property type="entry name" value="Lipase_GDSL_2"/>
    <property type="match status" value="1"/>
</dbReference>
<accession>A0A9P8XXY3</accession>
<comment type="caution">
    <text evidence="4">The sequence shown here is derived from an EMBL/GenBank/DDBJ whole genome shotgun (WGS) entry which is preliminary data.</text>
</comment>
<keyword evidence="4" id="KW-0378">Hydrolase</keyword>
<dbReference type="InterPro" id="IPR036514">
    <property type="entry name" value="SGNH_hydro_sf"/>
</dbReference>
<name>A0A9P8XXY3_9PEZI</name>
<keyword evidence="5" id="KW-1185">Reference proteome</keyword>
<dbReference type="GO" id="GO:0004622">
    <property type="term" value="F:phosphatidylcholine lysophospholipase activity"/>
    <property type="evidence" value="ECO:0007669"/>
    <property type="project" value="TreeGrafter"/>
</dbReference>
<keyword evidence="2" id="KW-0732">Signal</keyword>
<dbReference type="RefSeq" id="XP_046008390.1">
    <property type="nucleotide sequence ID" value="XM_046148708.1"/>
</dbReference>
<dbReference type="Proteomes" id="UP000756346">
    <property type="component" value="Unassembled WGS sequence"/>
</dbReference>
<gene>
    <name evidence="4" type="ORF">B0I36DRAFT_164630</name>
</gene>
<evidence type="ECO:0000256" key="2">
    <source>
        <dbReference type="SAM" id="SignalP"/>
    </source>
</evidence>
<dbReference type="AlphaFoldDB" id="A0A9P8XXY3"/>
<evidence type="ECO:0000313" key="5">
    <source>
        <dbReference type="Proteomes" id="UP000756346"/>
    </source>
</evidence>
<proteinExistence type="predicted"/>
<feature type="compositionally biased region" description="Low complexity" evidence="1">
    <location>
        <begin position="351"/>
        <end position="374"/>
    </location>
</feature>
<dbReference type="Gene3D" id="3.40.50.1110">
    <property type="entry name" value="SGNH hydrolase"/>
    <property type="match status" value="1"/>
</dbReference>
<protein>
    <submittedName>
        <fullName evidence="4">SGNH hydrolase-type esterase domain-containing protein</fullName>
    </submittedName>
</protein>
<dbReference type="CDD" id="cd01833">
    <property type="entry name" value="XynB_like"/>
    <property type="match status" value="1"/>
</dbReference>
<dbReference type="InterPro" id="IPR013830">
    <property type="entry name" value="SGNH_hydro"/>
</dbReference>
<dbReference type="GeneID" id="70178254"/>
<evidence type="ECO:0000313" key="4">
    <source>
        <dbReference type="EMBL" id="KAH7024842.1"/>
    </source>
</evidence>
<feature type="chain" id="PRO_5040277443" evidence="2">
    <location>
        <begin position="29"/>
        <end position="456"/>
    </location>
</feature>
<dbReference type="PANTHER" id="PTHR30383:SF5">
    <property type="entry name" value="SGNH HYDROLASE-TYPE ESTERASE DOMAIN-CONTAINING PROTEIN"/>
    <property type="match status" value="1"/>
</dbReference>
<dbReference type="EMBL" id="JAGTJQ010000009">
    <property type="protein sequence ID" value="KAH7024842.1"/>
    <property type="molecule type" value="Genomic_DNA"/>
</dbReference>
<feature type="signal peptide" evidence="2">
    <location>
        <begin position="1"/>
        <end position="28"/>
    </location>
</feature>
<dbReference type="PANTHER" id="PTHR30383">
    <property type="entry name" value="THIOESTERASE 1/PROTEASE 1/LYSOPHOSPHOLIPASE L1"/>
    <property type="match status" value="1"/>
</dbReference>
<evidence type="ECO:0000259" key="3">
    <source>
        <dbReference type="Pfam" id="PF13472"/>
    </source>
</evidence>
<evidence type="ECO:0000256" key="1">
    <source>
        <dbReference type="SAM" id="MobiDB-lite"/>
    </source>
</evidence>
<sequence length="456" mass="46441">MKTRQWLSPGLLPLLASLLLSLPTSAAADPVIEDGLFDVQPSPELLFARADATAAPSTGTTGTGGSSIAERALDGTVWTYTAAQPGVAVKPGTELRILPVGDSITAGQSSDTTAQGDWNGYRKWMRDMLSEDKVVFAGTVKYGSMTDGWTSAWPGRTIEYVGNRTGPALAQRPNIILLHLGINDMSYRPEVSLEGNDPVKAGDRLGALIDKMTAACPDAVVLVGVITPTCKPQNVERVKQYEALIPGVVAQRQKSGKKVVAVDLTSFPLSFLKDCTHPDNQGYQLLGRYWYDFITQIPKDWIGKPVGPPPDRGDGSNPDAGGASDTGGSGQASGTGDAGAGSGSGSGTGGSTSSTDGSGSETAGSGSATDESGSGTPGSGSATDESGSGTLGSGSATDESGSAGGTSTGSPAHSNTSSNPTDPPKNVASRPQATQGGLRWVYAVAVVASLFSASLR</sequence>
<reference evidence="4" key="1">
    <citation type="journal article" date="2021" name="Nat. Commun.">
        <title>Genetic determinants of endophytism in the Arabidopsis root mycobiome.</title>
        <authorList>
            <person name="Mesny F."/>
            <person name="Miyauchi S."/>
            <person name="Thiergart T."/>
            <person name="Pickel B."/>
            <person name="Atanasova L."/>
            <person name="Karlsson M."/>
            <person name="Huettel B."/>
            <person name="Barry K.W."/>
            <person name="Haridas S."/>
            <person name="Chen C."/>
            <person name="Bauer D."/>
            <person name="Andreopoulos W."/>
            <person name="Pangilinan J."/>
            <person name="LaButti K."/>
            <person name="Riley R."/>
            <person name="Lipzen A."/>
            <person name="Clum A."/>
            <person name="Drula E."/>
            <person name="Henrissat B."/>
            <person name="Kohler A."/>
            <person name="Grigoriev I.V."/>
            <person name="Martin F.M."/>
            <person name="Hacquard S."/>
        </authorList>
    </citation>
    <scope>NUCLEOTIDE SEQUENCE</scope>
    <source>
        <strain evidence="4">MPI-CAGE-CH-0230</strain>
    </source>
</reference>